<organism evidence="2 3">
    <name type="scientific">Faecalibacterium prausnitzii</name>
    <dbReference type="NCBI Taxonomy" id="853"/>
    <lineage>
        <taxon>Bacteria</taxon>
        <taxon>Bacillati</taxon>
        <taxon>Bacillota</taxon>
        <taxon>Clostridia</taxon>
        <taxon>Eubacteriales</taxon>
        <taxon>Oscillospiraceae</taxon>
        <taxon>Faecalibacterium</taxon>
    </lineage>
</organism>
<accession>A0A9E1DV98</accession>
<gene>
    <name evidence="2" type="ORF">KH315_01500</name>
</gene>
<keyword evidence="1" id="KW-0732">Signal</keyword>
<reference evidence="2" key="1">
    <citation type="submission" date="2021-02" db="EMBL/GenBank/DDBJ databases">
        <title>Infant gut strain persistence is associated with maternal origin, phylogeny, and functional potential including surface adhesion and iron acquisition.</title>
        <authorList>
            <person name="Lou Y.C."/>
        </authorList>
    </citation>
    <scope>NUCLEOTIDE SEQUENCE</scope>
    <source>
        <strain evidence="2">L2_039_000G1_dasL2_039_000G1_maxbin2.maxbin.077</strain>
    </source>
</reference>
<feature type="chain" id="PRO_5038671757" description="Gingipain domain-containing protein" evidence="1">
    <location>
        <begin position="30"/>
        <end position="441"/>
    </location>
</feature>
<comment type="caution">
    <text evidence="2">The sequence shown here is derived from an EMBL/GenBank/DDBJ whole genome shotgun (WGS) entry which is preliminary data.</text>
</comment>
<feature type="signal peptide" evidence="1">
    <location>
        <begin position="1"/>
        <end position="29"/>
    </location>
</feature>
<proteinExistence type="predicted"/>
<evidence type="ECO:0000256" key="1">
    <source>
        <dbReference type="SAM" id="SignalP"/>
    </source>
</evidence>
<name>A0A9E1DV98_9FIRM</name>
<dbReference type="Proteomes" id="UP000811365">
    <property type="component" value="Unassembled WGS sequence"/>
</dbReference>
<protein>
    <recommendedName>
        <fullName evidence="4">Gingipain domain-containing protein</fullName>
    </recommendedName>
</protein>
<sequence>MKEQRHRILCAVCALALVLTAVLAPAAWAADGAGEVQDTAKSALTTDDAAEMQQADAAVTALTGSDEYEQMSREERLTSALAELDELARKGLVRRDSIRTDEENGIVSFTYRCGVLGGILLTLPDELDEMTFDAGDNGLRAPRDIAQCTPRTAEMPLTDDVRQAAEARRYRENALPETIGRAAIYYAFDNTVNSSRFPYYSYMQGFWEGMGLRTTMNTRVTLSDLRRMNKYDLCILSAHGAYYTYSYGTFRKHTRTEPIILLTEASTLYKDIIYGFDLLAHRIIKLNGLYCVTADFFRNAYRSGQLSNTIIYSETCEFLGVTNSVDESMAEALLAGGARTVLGYVNNVYTVYSRSMLWDTINHLAMGQTIGRAMAHAKDTYGENDIIWYTEQGGRRPHAAAAYLVLYGDEDARLNVPENFSLEERAEAAEDMLADVLESAA</sequence>
<dbReference type="AlphaFoldDB" id="A0A9E1DV98"/>
<evidence type="ECO:0008006" key="4">
    <source>
        <dbReference type="Google" id="ProtNLM"/>
    </source>
</evidence>
<dbReference type="EMBL" id="JAGZYH010000003">
    <property type="protein sequence ID" value="MBS6620833.1"/>
    <property type="molecule type" value="Genomic_DNA"/>
</dbReference>
<evidence type="ECO:0000313" key="2">
    <source>
        <dbReference type="EMBL" id="MBS6620833.1"/>
    </source>
</evidence>
<evidence type="ECO:0000313" key="3">
    <source>
        <dbReference type="Proteomes" id="UP000811365"/>
    </source>
</evidence>